<keyword evidence="1" id="KW-0812">Transmembrane</keyword>
<protein>
    <submittedName>
        <fullName evidence="2">Uncharacterized protein</fullName>
    </submittedName>
</protein>
<accession>A0ABM7ZJL2</accession>
<dbReference type="RefSeq" id="WP_215435734.1">
    <property type="nucleotide sequence ID" value="NZ_AP025943.1"/>
</dbReference>
<dbReference type="EMBL" id="AP025943">
    <property type="protein sequence ID" value="BDL44966.1"/>
    <property type="molecule type" value="Genomic_DNA"/>
</dbReference>
<gene>
    <name evidence="2" type="ORF">Abiwalacus_25400</name>
</gene>
<sequence>MAIYYWLRSRNKEKPVTGTEYLVTIPLFLLFGWFTLLCTWLIHLARNKPTGR</sequence>
<keyword evidence="3" id="KW-1185">Reference proteome</keyword>
<dbReference type="Proteomes" id="UP001062263">
    <property type="component" value="Chromosome"/>
</dbReference>
<organism evidence="2 3">
    <name type="scientific">Akkermansia biwaensis</name>
    <dbReference type="NCBI Taxonomy" id="2946555"/>
    <lineage>
        <taxon>Bacteria</taxon>
        <taxon>Pseudomonadati</taxon>
        <taxon>Verrucomicrobiota</taxon>
        <taxon>Verrucomicrobiia</taxon>
        <taxon>Verrucomicrobiales</taxon>
        <taxon>Akkermansiaceae</taxon>
        <taxon>Akkermansia</taxon>
    </lineage>
</organism>
<keyword evidence="1" id="KW-0472">Membrane</keyword>
<evidence type="ECO:0000313" key="3">
    <source>
        <dbReference type="Proteomes" id="UP001062263"/>
    </source>
</evidence>
<evidence type="ECO:0000256" key="1">
    <source>
        <dbReference type="SAM" id="Phobius"/>
    </source>
</evidence>
<keyword evidence="1" id="KW-1133">Transmembrane helix</keyword>
<reference evidence="2" key="1">
    <citation type="submission" date="2022-06" db="EMBL/GenBank/DDBJ databases">
        <title>Akkermansia biwalacus sp. nov., an anaerobic mucin-degrading bacterium isolated from human intestine.</title>
        <authorList>
            <person name="Kobayashi Y."/>
            <person name="Inoue S."/>
            <person name="Kawahara T."/>
            <person name="Kohda N."/>
        </authorList>
    </citation>
    <scope>NUCLEOTIDE SEQUENCE</scope>
    <source>
        <strain evidence="2">WON2089</strain>
    </source>
</reference>
<feature type="transmembrane region" description="Helical" evidence="1">
    <location>
        <begin position="21"/>
        <end position="42"/>
    </location>
</feature>
<evidence type="ECO:0000313" key="2">
    <source>
        <dbReference type="EMBL" id="BDL44966.1"/>
    </source>
</evidence>
<name>A0ABM7ZJL2_9BACT</name>
<proteinExistence type="predicted"/>